<accession>A0A5B9DM98</accession>
<organism evidence="1 2">
    <name type="scientific">Paradevosia tibetensis</name>
    <dbReference type="NCBI Taxonomy" id="1447062"/>
    <lineage>
        <taxon>Bacteria</taxon>
        <taxon>Pseudomonadati</taxon>
        <taxon>Pseudomonadota</taxon>
        <taxon>Alphaproteobacteria</taxon>
        <taxon>Hyphomicrobiales</taxon>
        <taxon>Devosiaceae</taxon>
        <taxon>Paradevosia</taxon>
    </lineage>
</organism>
<name>A0A5B9DM98_9HYPH</name>
<dbReference type="AlphaFoldDB" id="A0A5B9DM98"/>
<reference evidence="1 2" key="1">
    <citation type="journal article" date="2015" name="Int. J. Syst. Evol. Microbiol.">
        <title>Youhaiella tibetensis gen. nov., sp. nov., isolated from subsurface sediment.</title>
        <authorList>
            <person name="Wang Y.X."/>
            <person name="Huang F.Q."/>
            <person name="Nogi Y."/>
            <person name="Pang S.J."/>
            <person name="Wang P.K."/>
            <person name="Lv J."/>
        </authorList>
    </citation>
    <scope>NUCLEOTIDE SEQUENCE [LARGE SCALE GENOMIC DNA]</scope>
    <source>
        <strain evidence="2">fig4</strain>
    </source>
</reference>
<protein>
    <submittedName>
        <fullName evidence="1">Uncharacterized protein</fullName>
    </submittedName>
</protein>
<gene>
    <name evidence="1" type="ORF">FNA67_09965</name>
</gene>
<dbReference type="RefSeq" id="WP_147655932.1">
    <property type="nucleotide sequence ID" value="NZ_BMFM01000001.1"/>
</dbReference>
<evidence type="ECO:0000313" key="1">
    <source>
        <dbReference type="EMBL" id="QEE20471.1"/>
    </source>
</evidence>
<dbReference type="OrthoDB" id="9839220at2"/>
<dbReference type="EMBL" id="CP041690">
    <property type="protein sequence ID" value="QEE20471.1"/>
    <property type="molecule type" value="Genomic_DNA"/>
</dbReference>
<keyword evidence="2" id="KW-1185">Reference proteome</keyword>
<dbReference type="Proteomes" id="UP000321062">
    <property type="component" value="Chromosome"/>
</dbReference>
<sequence length="224" mass="23192">METISAGIRPERLVFALRLASAVASSAAFGLAAAAAFPPWSLWSAVGLGFLFGTAFVGGTGYRILIAVASLKSDTAPASWSGAAAASALLALALWFIARWLGGPAIYVLVGYAIAINLAYLPVKGSCLAAGCCRSVRRIDGLGISLDLRQIEFGATLLVIAATLALATSFPVLAAVAGILGHLAVRLVSRRWRDRWSWGWPPLRQPGAELAPLAVLAIIAALVA</sequence>
<evidence type="ECO:0000313" key="2">
    <source>
        <dbReference type="Proteomes" id="UP000321062"/>
    </source>
</evidence>
<dbReference type="KEGG" id="yti:FNA67_09965"/>
<proteinExistence type="predicted"/>